<evidence type="ECO:0000256" key="2">
    <source>
        <dbReference type="ARBA" id="ARBA00004922"/>
    </source>
</evidence>
<dbReference type="AlphaFoldDB" id="A0A1Y2CGE6"/>
<feature type="transmembrane region" description="Helical" evidence="10">
    <location>
        <begin position="344"/>
        <end position="367"/>
    </location>
</feature>
<proteinExistence type="inferred from homology"/>
<gene>
    <name evidence="11" type="ORF">BCR33DRAFT_697055</name>
</gene>
<feature type="transmembrane region" description="Helical" evidence="10">
    <location>
        <begin position="12"/>
        <end position="35"/>
    </location>
</feature>
<feature type="transmembrane region" description="Helical" evidence="10">
    <location>
        <begin position="213"/>
        <end position="232"/>
    </location>
</feature>
<evidence type="ECO:0000313" key="11">
    <source>
        <dbReference type="EMBL" id="ORY46121.1"/>
    </source>
</evidence>
<dbReference type="Proteomes" id="UP000193642">
    <property type="component" value="Unassembled WGS sequence"/>
</dbReference>
<sequence length="594" mass="65938">MCSFVGFKRVILMFVKALAALLVVRVLAAVYYSVISDCDEVFNYWEPTHFLVSNSNRGFQTWEYSPEFNIRSWAFAALYSIVPFLFGASVQSVTATKTVLALVSAASDAALVSATYKYSSIVGSYWLLLFLIAAPGMTAASTAYLPSTFSMYLTTLAFAQYLNPTPSTARTSKIVFYTAASVLVGWPFSGAVAIPFLIEDLLVDSTPSPSRLSRFIAAVKAGVTAIVAFLVPTVVIDRIMYGFWSIVPLNIVLYNVLNSGDGKGPDIFGTEPWYFYLLNGFLNFNVVFLAALAAIPCVLLNYVTTPSTIYVSSTTSLTKTLSRQIPFLLWLAIFSAQPHKEERFLFVVYPMLCYSAATAITTAQSALTNLLTPTASKSSKLKPKPLTTLPNTLLTLLITSTFLLLSLTRTLAMITNYSAPLHIYSTHVSTLKPPQTQPERTTERLCIGKEWHRFPSHFYIPAHIEVRLLKSEFQGLLPAKFGDSSLVDPATLKRWEITRLVPDGLNEYNKEDTSRYVAPDTCTYLVDSDFGVGSELEPRYVEMKDAWDIVACERVLDQGKSRGVLGKVFWVPEGLFGKLDGRVWGRYCLLKRIK</sequence>
<keyword evidence="4 10" id="KW-0328">Glycosyltransferase</keyword>
<evidence type="ECO:0000256" key="10">
    <source>
        <dbReference type="RuleBase" id="RU363075"/>
    </source>
</evidence>
<evidence type="ECO:0000256" key="5">
    <source>
        <dbReference type="ARBA" id="ARBA00022679"/>
    </source>
</evidence>
<dbReference type="PANTHER" id="PTHR22760:SF2">
    <property type="entry name" value="ALPHA-1,2-MANNOSYLTRANSFERASE ALG9"/>
    <property type="match status" value="1"/>
</dbReference>
<dbReference type="STRING" id="329046.A0A1Y2CGE6"/>
<keyword evidence="6 10" id="KW-0812">Transmembrane</keyword>
<keyword evidence="9 10" id="KW-0472">Membrane</keyword>
<feature type="transmembrane region" description="Helical" evidence="10">
    <location>
        <begin position="70"/>
        <end position="87"/>
    </location>
</feature>
<feature type="transmembrane region" description="Helical" evidence="10">
    <location>
        <begin position="174"/>
        <end position="198"/>
    </location>
</feature>
<feature type="transmembrane region" description="Helical" evidence="10">
    <location>
        <begin position="125"/>
        <end position="153"/>
    </location>
</feature>
<feature type="transmembrane region" description="Helical" evidence="10">
    <location>
        <begin position="239"/>
        <end position="257"/>
    </location>
</feature>
<dbReference type="PANTHER" id="PTHR22760">
    <property type="entry name" value="GLYCOSYLTRANSFERASE"/>
    <property type="match status" value="1"/>
</dbReference>
<dbReference type="GO" id="GO:0005789">
    <property type="term" value="C:endoplasmic reticulum membrane"/>
    <property type="evidence" value="ECO:0007669"/>
    <property type="project" value="UniProtKB-SubCell"/>
</dbReference>
<evidence type="ECO:0000256" key="8">
    <source>
        <dbReference type="ARBA" id="ARBA00022989"/>
    </source>
</evidence>
<evidence type="ECO:0000256" key="6">
    <source>
        <dbReference type="ARBA" id="ARBA00022692"/>
    </source>
</evidence>
<evidence type="ECO:0000256" key="7">
    <source>
        <dbReference type="ARBA" id="ARBA00022824"/>
    </source>
</evidence>
<comment type="subcellular location">
    <subcellularLocation>
        <location evidence="1 10">Endoplasmic reticulum membrane</location>
        <topology evidence="1 10">Multi-pass membrane protein</topology>
    </subcellularLocation>
</comment>
<keyword evidence="12" id="KW-1185">Reference proteome</keyword>
<accession>A0A1Y2CGE6</accession>
<evidence type="ECO:0000256" key="1">
    <source>
        <dbReference type="ARBA" id="ARBA00004477"/>
    </source>
</evidence>
<dbReference type="Pfam" id="PF03901">
    <property type="entry name" value="Glyco_transf_22"/>
    <property type="match status" value="1"/>
</dbReference>
<keyword evidence="5" id="KW-0808">Transferase</keyword>
<dbReference type="EC" id="2.4.1.-" evidence="10"/>
<reference evidence="11 12" key="1">
    <citation type="submission" date="2016-07" db="EMBL/GenBank/DDBJ databases">
        <title>Pervasive Adenine N6-methylation of Active Genes in Fungi.</title>
        <authorList>
            <consortium name="DOE Joint Genome Institute"/>
            <person name="Mondo S.J."/>
            <person name="Dannebaum R.O."/>
            <person name="Kuo R.C."/>
            <person name="Labutti K."/>
            <person name="Haridas S."/>
            <person name="Kuo A."/>
            <person name="Salamov A."/>
            <person name="Ahrendt S.R."/>
            <person name="Lipzen A."/>
            <person name="Sullivan W."/>
            <person name="Andreopoulos W.B."/>
            <person name="Clum A."/>
            <person name="Lindquist E."/>
            <person name="Daum C."/>
            <person name="Ramamoorthy G.K."/>
            <person name="Gryganskyi A."/>
            <person name="Culley D."/>
            <person name="Magnuson J.K."/>
            <person name="James T.Y."/>
            <person name="O'Malley M.A."/>
            <person name="Stajich J.E."/>
            <person name="Spatafora J.W."/>
            <person name="Visel A."/>
            <person name="Grigoriev I.V."/>
        </authorList>
    </citation>
    <scope>NUCLEOTIDE SEQUENCE [LARGE SCALE GENOMIC DNA]</scope>
    <source>
        <strain evidence="11 12">JEL800</strain>
    </source>
</reference>
<keyword evidence="8 10" id="KW-1133">Transmembrane helix</keyword>
<evidence type="ECO:0000256" key="3">
    <source>
        <dbReference type="ARBA" id="ARBA00007063"/>
    </source>
</evidence>
<keyword evidence="7 10" id="KW-0256">Endoplasmic reticulum</keyword>
<comment type="similarity">
    <text evidence="3 10">Belongs to the glycosyltransferase 22 family.</text>
</comment>
<dbReference type="GO" id="GO:0006487">
    <property type="term" value="P:protein N-linked glycosylation"/>
    <property type="evidence" value="ECO:0007669"/>
    <property type="project" value="TreeGrafter"/>
</dbReference>
<protein>
    <recommendedName>
        <fullName evidence="10">Mannosyltransferase</fullName>
        <ecNumber evidence="10">2.4.1.-</ecNumber>
    </recommendedName>
</protein>
<name>A0A1Y2CGE6_9FUNG</name>
<feature type="transmembrane region" description="Helical" evidence="10">
    <location>
        <begin position="387"/>
        <end position="407"/>
    </location>
</feature>
<dbReference type="GO" id="GO:0000026">
    <property type="term" value="F:alpha-1,2-mannosyltransferase activity"/>
    <property type="evidence" value="ECO:0007669"/>
    <property type="project" value="TreeGrafter"/>
</dbReference>
<dbReference type="EMBL" id="MCGO01000018">
    <property type="protein sequence ID" value="ORY46121.1"/>
    <property type="molecule type" value="Genomic_DNA"/>
</dbReference>
<comment type="pathway">
    <text evidence="2">Protein modification; protein glycosylation.</text>
</comment>
<comment type="caution">
    <text evidence="11">The sequence shown here is derived from an EMBL/GenBank/DDBJ whole genome shotgun (WGS) entry which is preliminary data.</text>
</comment>
<dbReference type="OrthoDB" id="497541at2759"/>
<evidence type="ECO:0000313" key="12">
    <source>
        <dbReference type="Proteomes" id="UP000193642"/>
    </source>
</evidence>
<evidence type="ECO:0000256" key="4">
    <source>
        <dbReference type="ARBA" id="ARBA00022676"/>
    </source>
</evidence>
<feature type="transmembrane region" description="Helical" evidence="10">
    <location>
        <begin position="277"/>
        <end position="303"/>
    </location>
</feature>
<dbReference type="InterPro" id="IPR005599">
    <property type="entry name" value="GPI_mannosylTrfase"/>
</dbReference>
<dbReference type="UniPathway" id="UPA00378"/>
<evidence type="ECO:0000256" key="9">
    <source>
        <dbReference type="ARBA" id="ARBA00023136"/>
    </source>
</evidence>
<organism evidence="11 12">
    <name type="scientific">Rhizoclosmatium globosum</name>
    <dbReference type="NCBI Taxonomy" id="329046"/>
    <lineage>
        <taxon>Eukaryota</taxon>
        <taxon>Fungi</taxon>
        <taxon>Fungi incertae sedis</taxon>
        <taxon>Chytridiomycota</taxon>
        <taxon>Chytridiomycota incertae sedis</taxon>
        <taxon>Chytridiomycetes</taxon>
        <taxon>Chytridiales</taxon>
        <taxon>Chytriomycetaceae</taxon>
        <taxon>Rhizoclosmatium</taxon>
    </lineage>
</organism>